<feature type="region of interest" description="Disordered" evidence="1">
    <location>
        <begin position="67"/>
        <end position="99"/>
    </location>
</feature>
<sequence length="687" mass="72704">MKITPNPSVGGGFAVQETPADLQRGQIYNATIKKVTPPDTAVVQIRDHEFSVQIEGELPRGARANLQITDTSGPLPKARVLPPSDQLPSGGASGGTAIGSGSTTAGSAIAGRGSATQSSAAALLRQLNVPATGELTPIVQHLLDRGRPVDRATATALHQFVTQAPGTIEQKKEVIQALLQKQLPLTSETLQAVREALHGRNLNRVLNDIVKELNNQATRNDTSGTGSTGGTGNPANATSLTAVENYLAQLEQSLGTGLLPTKDIMITSVSQRLMETAEQFRGMKREITRNLDILEQISRNQRTFILPTVKPLLEKTIDMLDQGILKSNITLFTDMDTEKLLMQASSQLATAKALLAKGDNAAAAEIVNRIKESLQQLSFKPSEVKVRHLLTNGTAGIPTPSPTLVDMPTAAGNRAADSAPVNRGNSPEPSATAAFRLIRALGLNHDSEAAQWIAGQSDGAPSASTGAPQNSLATGTDPNQQPNLKAMLLQLAGSDNPQHQNLRSLADQAVNNLTGQQLLSSNDPLPQSQTAFFSLPLSTNGQGENAKIWIHSRNDRPKMDWENCSIYFLLETKALGDTGIMLTATDRNLSVTVKTDHPEGRNQLEPLFANVKEHLQAIGYTISSFQFTRLQADPANSTSASSSATGAGSSAVNDTMPTGIGTASSSTLTPPPPPRSLSNIPGLNVKI</sequence>
<dbReference type="RefSeq" id="WP_131921050.1">
    <property type="nucleotide sequence ID" value="NZ_JAOQNU010000049.1"/>
</dbReference>
<gene>
    <name evidence="2" type="ORF">EDD73_1481</name>
</gene>
<name>A0A4R2RAN3_9FIRM</name>
<evidence type="ECO:0000313" key="3">
    <source>
        <dbReference type="Proteomes" id="UP000294813"/>
    </source>
</evidence>
<feature type="compositionally biased region" description="Polar residues" evidence="1">
    <location>
        <begin position="462"/>
        <end position="481"/>
    </location>
</feature>
<proteinExistence type="predicted"/>
<feature type="region of interest" description="Disordered" evidence="1">
    <location>
        <begin position="216"/>
        <end position="237"/>
    </location>
</feature>
<feature type="compositionally biased region" description="Low complexity" evidence="1">
    <location>
        <begin position="637"/>
        <end position="651"/>
    </location>
</feature>
<feature type="region of interest" description="Disordered" evidence="1">
    <location>
        <begin position="635"/>
        <end position="687"/>
    </location>
</feature>
<dbReference type="AlphaFoldDB" id="A0A4R2RAN3"/>
<dbReference type="Proteomes" id="UP000294813">
    <property type="component" value="Unassembled WGS sequence"/>
</dbReference>
<evidence type="ECO:0000313" key="2">
    <source>
        <dbReference type="EMBL" id="TCP59783.1"/>
    </source>
</evidence>
<protein>
    <recommendedName>
        <fullName evidence="4">Flagellar hook-length control protein FliK</fullName>
    </recommendedName>
</protein>
<reference evidence="2 3" key="1">
    <citation type="submission" date="2019-03" db="EMBL/GenBank/DDBJ databases">
        <title>Genomic Encyclopedia of Type Strains, Phase IV (KMG-IV): sequencing the most valuable type-strain genomes for metagenomic binning, comparative biology and taxonomic classification.</title>
        <authorList>
            <person name="Goeker M."/>
        </authorList>
    </citation>
    <scope>NUCLEOTIDE SEQUENCE [LARGE SCALE GENOMIC DNA]</scope>
    <source>
        <strain evidence="2 3">DSM 11170</strain>
    </source>
</reference>
<comment type="caution">
    <text evidence="2">The sequence shown here is derived from an EMBL/GenBank/DDBJ whole genome shotgun (WGS) entry which is preliminary data.</text>
</comment>
<evidence type="ECO:0008006" key="4">
    <source>
        <dbReference type="Google" id="ProtNLM"/>
    </source>
</evidence>
<accession>A0A4R2RAN3</accession>
<evidence type="ECO:0000256" key="1">
    <source>
        <dbReference type="SAM" id="MobiDB-lite"/>
    </source>
</evidence>
<keyword evidence="3" id="KW-1185">Reference proteome</keyword>
<dbReference type="EMBL" id="SLXT01000048">
    <property type="protein sequence ID" value="TCP59783.1"/>
    <property type="molecule type" value="Genomic_DNA"/>
</dbReference>
<dbReference type="OrthoDB" id="2081503at2"/>
<feature type="region of interest" description="Disordered" evidence="1">
    <location>
        <begin position="456"/>
        <end position="481"/>
    </location>
</feature>
<organism evidence="2 3">
    <name type="scientific">Heliophilum fasciatum</name>
    <dbReference type="NCBI Taxonomy" id="35700"/>
    <lineage>
        <taxon>Bacteria</taxon>
        <taxon>Bacillati</taxon>
        <taxon>Bacillota</taxon>
        <taxon>Clostridia</taxon>
        <taxon>Eubacteriales</taxon>
        <taxon>Heliobacteriaceae</taxon>
        <taxon>Heliophilum</taxon>
    </lineage>
</organism>
<feature type="region of interest" description="Disordered" evidence="1">
    <location>
        <begin position="395"/>
        <end position="429"/>
    </location>
</feature>